<name>A0A0G2IYZ6_9EURO</name>
<gene>
    <name evidence="2" type="ORF">EMCG_04340</name>
</gene>
<reference evidence="3" key="1">
    <citation type="journal article" date="2015" name="PLoS Genet.">
        <title>The dynamic genome and transcriptome of the human fungal pathogen Blastomyces and close relative Emmonsia.</title>
        <authorList>
            <person name="Munoz J.F."/>
            <person name="Gauthier G.M."/>
            <person name="Desjardins C.A."/>
            <person name="Gallo J.E."/>
            <person name="Holder J."/>
            <person name="Sullivan T.D."/>
            <person name="Marty A.J."/>
            <person name="Carmen J.C."/>
            <person name="Chen Z."/>
            <person name="Ding L."/>
            <person name="Gujja S."/>
            <person name="Magrini V."/>
            <person name="Misas E."/>
            <person name="Mitreva M."/>
            <person name="Priest M."/>
            <person name="Saif S."/>
            <person name="Whiston E.A."/>
            <person name="Young S."/>
            <person name="Zeng Q."/>
            <person name="Goldman W.E."/>
            <person name="Mardis E.R."/>
            <person name="Taylor J.W."/>
            <person name="McEwen J.G."/>
            <person name="Clay O.K."/>
            <person name="Klein B.S."/>
            <person name="Cuomo C.A."/>
        </authorList>
    </citation>
    <scope>NUCLEOTIDE SEQUENCE [LARGE SCALE GENOMIC DNA]</scope>
    <source>
        <strain evidence="3">UAMH 3008</strain>
    </source>
</reference>
<dbReference type="VEuPathDB" id="FungiDB:EMCG_04340"/>
<dbReference type="Pfam" id="PF21858">
    <property type="entry name" value="DUF6914"/>
    <property type="match status" value="1"/>
</dbReference>
<accession>A0A0G2IYZ6</accession>
<dbReference type="Proteomes" id="UP000034164">
    <property type="component" value="Unassembled WGS sequence"/>
</dbReference>
<evidence type="ECO:0000256" key="1">
    <source>
        <dbReference type="SAM" id="MobiDB-lite"/>
    </source>
</evidence>
<feature type="compositionally biased region" description="Polar residues" evidence="1">
    <location>
        <begin position="1"/>
        <end position="17"/>
    </location>
</feature>
<sequence>MFGKSTKSSTVPSQAGSERSKSTVAPARQAARERALEIKRLQEEALSKLPIGSLYIVLYLRSDPHEPNNFHWGFYFHTAIEGGTKYHIKNFGIGWITDHGQTSGVFKSNFLCVLVHIATVPQEKHAQVHQTMKSLDSNINSIPGISCRVWLLSILQMLIQHGIVRSSSYTELEQECFTIGNQHSSRAADNDQPRPVVRSRVCAI</sequence>
<dbReference type="InterPro" id="IPR054208">
    <property type="entry name" value="DUF6914"/>
</dbReference>
<evidence type="ECO:0000313" key="2">
    <source>
        <dbReference type="EMBL" id="KKZ61004.1"/>
    </source>
</evidence>
<comment type="caution">
    <text evidence="2">The sequence shown here is derived from an EMBL/GenBank/DDBJ whole genome shotgun (WGS) entry which is preliminary data.</text>
</comment>
<dbReference type="OrthoDB" id="3016366at2759"/>
<evidence type="ECO:0000313" key="3">
    <source>
        <dbReference type="Proteomes" id="UP000034164"/>
    </source>
</evidence>
<dbReference type="AlphaFoldDB" id="A0A0G2IYZ6"/>
<protein>
    <submittedName>
        <fullName evidence="2">Uncharacterized protein</fullName>
    </submittedName>
</protein>
<proteinExistence type="predicted"/>
<organism evidence="2 3">
    <name type="scientific">[Emmonsia] crescens</name>
    <dbReference type="NCBI Taxonomy" id="73230"/>
    <lineage>
        <taxon>Eukaryota</taxon>
        <taxon>Fungi</taxon>
        <taxon>Dikarya</taxon>
        <taxon>Ascomycota</taxon>
        <taxon>Pezizomycotina</taxon>
        <taxon>Eurotiomycetes</taxon>
        <taxon>Eurotiomycetidae</taxon>
        <taxon>Onygenales</taxon>
        <taxon>Ajellomycetaceae</taxon>
        <taxon>Emergomyces</taxon>
    </lineage>
</organism>
<feature type="region of interest" description="Disordered" evidence="1">
    <location>
        <begin position="1"/>
        <end position="28"/>
    </location>
</feature>
<dbReference type="EMBL" id="LCZI01001382">
    <property type="protein sequence ID" value="KKZ61004.1"/>
    <property type="molecule type" value="Genomic_DNA"/>
</dbReference>